<organism evidence="2 3">
    <name type="scientific">Streptomyces solicathayae</name>
    <dbReference type="NCBI Taxonomy" id="3081768"/>
    <lineage>
        <taxon>Bacteria</taxon>
        <taxon>Bacillati</taxon>
        <taxon>Actinomycetota</taxon>
        <taxon>Actinomycetes</taxon>
        <taxon>Kitasatosporales</taxon>
        <taxon>Streptomycetaceae</taxon>
        <taxon>Streptomyces</taxon>
    </lineage>
</organism>
<dbReference type="Proteomes" id="UP001301731">
    <property type="component" value="Chromosome"/>
</dbReference>
<evidence type="ECO:0008006" key="4">
    <source>
        <dbReference type="Google" id="ProtNLM"/>
    </source>
</evidence>
<dbReference type="EMBL" id="CP137573">
    <property type="protein sequence ID" value="WOX22332.1"/>
    <property type="molecule type" value="Genomic_DNA"/>
</dbReference>
<gene>
    <name evidence="2" type="ORF">R2D22_13385</name>
</gene>
<evidence type="ECO:0000256" key="1">
    <source>
        <dbReference type="SAM" id="MobiDB-lite"/>
    </source>
</evidence>
<reference evidence="2 3" key="1">
    <citation type="submission" date="2023-10" db="EMBL/GenBank/DDBJ databases">
        <title>The genome sequence of Streptomyces sp. HUAS YS2.</title>
        <authorList>
            <person name="Mo P."/>
        </authorList>
    </citation>
    <scope>NUCLEOTIDE SEQUENCE [LARGE SCALE GENOMIC DNA]</scope>
    <source>
        <strain evidence="2 3">HUAS YS2</strain>
    </source>
</reference>
<proteinExistence type="predicted"/>
<dbReference type="RefSeq" id="WP_318103363.1">
    <property type="nucleotide sequence ID" value="NZ_CP137573.1"/>
</dbReference>
<keyword evidence="3" id="KW-1185">Reference proteome</keyword>
<sequence length="252" mass="25972">MTRRGIARITTATVVAALTLGLTTACEGDEGKKDEGKSVVEKKPTPSTSAPAGPGPEPYAPAPTGKPLAKPELEKAVLVAADVPGFNVGPMDAPPPQGETPEKPECAPLTSVLNGQPEPAAQASVYRQITGANKDLKPAVSVFLTSHGPSATTVLHRLRVAATACKGGFTTRSSSGPSTYKGVKELTMPRAGDDSFAYQLTGDFEGTPVPLVFQVVRQGPTVATFYTANFEGPATPQIPPALAAAQVAKLKE</sequence>
<accession>A0ABZ0LS65</accession>
<evidence type="ECO:0000313" key="3">
    <source>
        <dbReference type="Proteomes" id="UP001301731"/>
    </source>
</evidence>
<protein>
    <recommendedName>
        <fullName evidence="4">Lipoprotein</fullName>
    </recommendedName>
</protein>
<feature type="region of interest" description="Disordered" evidence="1">
    <location>
        <begin position="24"/>
        <end position="73"/>
    </location>
</feature>
<evidence type="ECO:0000313" key="2">
    <source>
        <dbReference type="EMBL" id="WOX22332.1"/>
    </source>
</evidence>
<dbReference type="PROSITE" id="PS51257">
    <property type="entry name" value="PROKAR_LIPOPROTEIN"/>
    <property type="match status" value="1"/>
</dbReference>
<name>A0ABZ0LS65_9ACTN</name>
<feature type="compositionally biased region" description="Basic and acidic residues" evidence="1">
    <location>
        <begin position="29"/>
        <end position="44"/>
    </location>
</feature>